<reference evidence="1 2" key="1">
    <citation type="submission" date="2021-01" db="EMBL/GenBank/DDBJ databases">
        <title>Whole genome shotgun sequence of Actinoplanes humidus NBRC 14915.</title>
        <authorList>
            <person name="Komaki H."/>
            <person name="Tamura T."/>
        </authorList>
    </citation>
    <scope>NUCLEOTIDE SEQUENCE [LARGE SCALE GENOMIC DNA]</scope>
    <source>
        <strain evidence="1 2">NBRC 14915</strain>
    </source>
</reference>
<proteinExistence type="predicted"/>
<keyword evidence="2" id="KW-1185">Reference proteome</keyword>
<dbReference type="EMBL" id="BOMN01000113">
    <property type="protein sequence ID" value="GIE24828.1"/>
    <property type="molecule type" value="Genomic_DNA"/>
</dbReference>
<protein>
    <submittedName>
        <fullName evidence="1">Uncharacterized protein</fullName>
    </submittedName>
</protein>
<evidence type="ECO:0000313" key="2">
    <source>
        <dbReference type="Proteomes" id="UP000603200"/>
    </source>
</evidence>
<dbReference type="Proteomes" id="UP000603200">
    <property type="component" value="Unassembled WGS sequence"/>
</dbReference>
<name>A0ABQ4A1W1_9ACTN</name>
<organism evidence="1 2">
    <name type="scientific">Winogradskya humida</name>
    <dbReference type="NCBI Taxonomy" id="113566"/>
    <lineage>
        <taxon>Bacteria</taxon>
        <taxon>Bacillati</taxon>
        <taxon>Actinomycetota</taxon>
        <taxon>Actinomycetes</taxon>
        <taxon>Micromonosporales</taxon>
        <taxon>Micromonosporaceae</taxon>
        <taxon>Winogradskya</taxon>
    </lineage>
</organism>
<gene>
    <name evidence="1" type="ORF">Ahu01nite_079300</name>
</gene>
<accession>A0ABQ4A1W1</accession>
<dbReference type="RefSeq" id="WP_203841822.1">
    <property type="nucleotide sequence ID" value="NZ_BAAATV010000001.1"/>
</dbReference>
<sequence length="181" mass="19916">MDTTPPTDKRYAFYVDETMRTEYGYVPSIITEDEPDHTPMRGNGTHATPWYWGHDLMAARTIAAQANAALGLTDSDVRAVIMSSFRASQTIAETGLVIRFLVAGAITYEVESGDEPSAGWMLGPVTLADGTVLHRQDPVFAIVASAVEPYLSRIAWGAWGDRDADSVLRIDVRTGRWLRNP</sequence>
<comment type="caution">
    <text evidence="1">The sequence shown here is derived from an EMBL/GenBank/DDBJ whole genome shotgun (WGS) entry which is preliminary data.</text>
</comment>
<evidence type="ECO:0000313" key="1">
    <source>
        <dbReference type="EMBL" id="GIE24828.1"/>
    </source>
</evidence>